<organism evidence="1 2">
    <name type="scientific">Candidatus Nitronauta litoralis</name>
    <dbReference type="NCBI Taxonomy" id="2705533"/>
    <lineage>
        <taxon>Bacteria</taxon>
        <taxon>Pseudomonadati</taxon>
        <taxon>Nitrospinota/Tectimicrobiota group</taxon>
        <taxon>Nitrospinota</taxon>
        <taxon>Nitrospinia</taxon>
        <taxon>Nitrospinales</taxon>
        <taxon>Nitrospinaceae</taxon>
        <taxon>Candidatus Nitronauta</taxon>
    </lineage>
</organism>
<dbReference type="Proteomes" id="UP000594688">
    <property type="component" value="Chromosome"/>
</dbReference>
<evidence type="ECO:0000313" key="1">
    <source>
        <dbReference type="EMBL" id="QPJ62847.1"/>
    </source>
</evidence>
<reference evidence="1 2" key="1">
    <citation type="submission" date="2020-02" db="EMBL/GenBank/DDBJ databases">
        <title>Genomic and physiological characterization of two novel Nitrospinaceae genera.</title>
        <authorList>
            <person name="Mueller A.J."/>
            <person name="Jung M.-Y."/>
            <person name="Strachan C.R."/>
            <person name="Herbold C.W."/>
            <person name="Kirkegaard R.H."/>
            <person name="Daims H."/>
        </authorList>
    </citation>
    <scope>NUCLEOTIDE SEQUENCE [LARGE SCALE GENOMIC DNA]</scope>
    <source>
        <strain evidence="1">EB</strain>
    </source>
</reference>
<dbReference type="AlphaFoldDB" id="A0A7T0BXU8"/>
<protein>
    <submittedName>
        <fullName evidence="1">Protein rep</fullName>
    </submittedName>
</protein>
<sequence length="321" mass="37688">MKFRAGKRLRRNSDIGAEFILSGIPRLEKLGKRIIECGASLEVNLYDGKPKIHARRCGSFFCGFCNSIQFLGVSERLEQIDFQDGNCYRSFSVTVPRVEIKEMKKTLNSMALSWKKFSGSKYFKHINGFYKKLEFEKKFSTVNPHFHVLVSHPVMDLTLNKRFINRMEKEIDFTTFSPRDWNLHYFFLSQGFYYVKTFSLILKFFGFGQITWIREPLSKGDHEKCKKELTKYITKNVHLEGQDLIDLWEQTLGVNKFSFGGRFRKFKKTFVYDSEGEKAGLIERIGTPETFAKHTYENPNVDNLKFLEFLIEHQFVSEVNN</sequence>
<name>A0A7T0BXU8_9BACT</name>
<gene>
    <name evidence="1" type="ORF">G3M70_13555</name>
</gene>
<proteinExistence type="predicted"/>
<accession>A0A7T0BXU8</accession>
<dbReference type="EMBL" id="CP048685">
    <property type="protein sequence ID" value="QPJ62847.1"/>
    <property type="molecule type" value="Genomic_DNA"/>
</dbReference>
<dbReference type="KEGG" id="nli:G3M70_13555"/>
<evidence type="ECO:0000313" key="2">
    <source>
        <dbReference type="Proteomes" id="UP000594688"/>
    </source>
</evidence>